<accession>A0ACB0F8C0</accession>
<name>A0ACB0F8C0_RANTA</name>
<protein>
    <submittedName>
        <fullName evidence="1">Uncharacterized protein</fullName>
    </submittedName>
</protein>
<reference evidence="1" key="1">
    <citation type="submission" date="2023-05" db="EMBL/GenBank/DDBJ databases">
        <authorList>
            <consortium name="ELIXIR-Norway"/>
        </authorList>
    </citation>
    <scope>NUCLEOTIDE SEQUENCE</scope>
</reference>
<dbReference type="EMBL" id="OX596117">
    <property type="protein sequence ID" value="CAI9708738.1"/>
    <property type="molecule type" value="Genomic_DNA"/>
</dbReference>
<dbReference type="Proteomes" id="UP001162501">
    <property type="component" value="Chromosome 33"/>
</dbReference>
<proteinExistence type="predicted"/>
<evidence type="ECO:0000313" key="1">
    <source>
        <dbReference type="EMBL" id="CAI9708738.1"/>
    </source>
</evidence>
<sequence>MEKPHPCRVRARGRLGQGLGAAPPRPPALRSSGRTPPAPAQRPSAPGVHGTRMALVSEGGVWRARCADGEGSELSVCRAGDVVLLLGPSSGFKGTESRAGARSPLPRARMSGPCGIAPRGLGPVPASPTLPPRAHIRPDRPGSRGD</sequence>
<organism evidence="1 2">
    <name type="scientific">Rangifer tarandus platyrhynchus</name>
    <name type="common">Svalbard reindeer</name>
    <dbReference type="NCBI Taxonomy" id="3082113"/>
    <lineage>
        <taxon>Eukaryota</taxon>
        <taxon>Metazoa</taxon>
        <taxon>Chordata</taxon>
        <taxon>Craniata</taxon>
        <taxon>Vertebrata</taxon>
        <taxon>Euteleostomi</taxon>
        <taxon>Mammalia</taxon>
        <taxon>Eutheria</taxon>
        <taxon>Laurasiatheria</taxon>
        <taxon>Artiodactyla</taxon>
        <taxon>Ruminantia</taxon>
        <taxon>Pecora</taxon>
        <taxon>Cervidae</taxon>
        <taxon>Odocoileinae</taxon>
        <taxon>Rangifer</taxon>
    </lineage>
</organism>
<gene>
    <name evidence="1" type="ORF">MRATA1EN3_LOCUS19951</name>
</gene>
<evidence type="ECO:0000313" key="2">
    <source>
        <dbReference type="Proteomes" id="UP001162501"/>
    </source>
</evidence>